<organism evidence="3 4">
    <name type="scientific">Gnomoniopsis smithogilvyi</name>
    <dbReference type="NCBI Taxonomy" id="1191159"/>
    <lineage>
        <taxon>Eukaryota</taxon>
        <taxon>Fungi</taxon>
        <taxon>Dikarya</taxon>
        <taxon>Ascomycota</taxon>
        <taxon>Pezizomycotina</taxon>
        <taxon>Sordariomycetes</taxon>
        <taxon>Sordariomycetidae</taxon>
        <taxon>Diaporthales</taxon>
        <taxon>Gnomoniaceae</taxon>
        <taxon>Gnomoniopsis</taxon>
    </lineage>
</organism>
<evidence type="ECO:0000313" key="4">
    <source>
        <dbReference type="Proteomes" id="UP001140453"/>
    </source>
</evidence>
<feature type="compositionally biased region" description="Polar residues" evidence="2">
    <location>
        <begin position="80"/>
        <end position="93"/>
    </location>
</feature>
<feature type="compositionally biased region" description="Polar residues" evidence="2">
    <location>
        <begin position="113"/>
        <end position="128"/>
    </location>
</feature>
<sequence>MRKLMFSPKSNKLTRSKESSSRPGTADSIASSRASEDSTRSPRPSLSAASPGTTNARSANPDGMVVPDSKTHHAIPVTDQRPSTSVPNGSNATPKRMASIRPVNSFDDGPVFSANTSLEASPSLTNGRSDNSLLSSSPNSNTSNVSPAAEKNYPEQNGMEKIPAGRLRPKVSQQYLSHLNNGDARTRSKSPTTSPRSSNPDRPIQIPQRESSIGGVDKSASRMGEGQEENGFDSSVGKAGLGKTGRVMNRLISENEALKRDLRIEKLNSEESRREAKLLEDKMERMIADYESRLLEANVTKTLLARKERQVESLHAAVDLEKKRTLDAQGKERTWREEMEKTRAESTIKVEEATTHSALMERRYNAISSHWKDQGDEVKRAMTKMGKEIADLLEARKKDDEKITTLRDLCDQQDGNIKDLLLQKDALWKQFEAYKKEQEDLLKNIKTNATERETQQERMLIEAKEVVDKLKWALNVKNQVAWAQ</sequence>
<feature type="compositionally biased region" description="Polar residues" evidence="2">
    <location>
        <begin position="171"/>
        <end position="180"/>
    </location>
</feature>
<feature type="compositionally biased region" description="Low complexity" evidence="2">
    <location>
        <begin position="129"/>
        <end position="147"/>
    </location>
</feature>
<comment type="caution">
    <text evidence="3">The sequence shown here is derived from an EMBL/GenBank/DDBJ whole genome shotgun (WGS) entry which is preliminary data.</text>
</comment>
<evidence type="ECO:0000256" key="2">
    <source>
        <dbReference type="SAM" id="MobiDB-lite"/>
    </source>
</evidence>
<reference evidence="3" key="1">
    <citation type="submission" date="2022-10" db="EMBL/GenBank/DDBJ databases">
        <title>Tapping the CABI collections for fungal endophytes: first genome assemblies for Collariella, Neodidymelliopsis, Ascochyta clinopodiicola, Didymella pomorum, Didymosphaeria variabile, Neocosmospora piperis and Neocucurbitaria cava.</title>
        <authorList>
            <person name="Hill R."/>
        </authorList>
    </citation>
    <scope>NUCLEOTIDE SEQUENCE</scope>
    <source>
        <strain evidence="3">IMI 355082</strain>
    </source>
</reference>
<evidence type="ECO:0000313" key="3">
    <source>
        <dbReference type="EMBL" id="KAJ4396855.1"/>
    </source>
</evidence>
<keyword evidence="4" id="KW-1185">Reference proteome</keyword>
<dbReference type="OrthoDB" id="3918393at2759"/>
<feature type="compositionally biased region" description="Low complexity" evidence="2">
    <location>
        <begin position="189"/>
        <end position="203"/>
    </location>
</feature>
<protein>
    <submittedName>
        <fullName evidence="3">Mother-specific HO expression</fullName>
    </submittedName>
</protein>
<evidence type="ECO:0000256" key="1">
    <source>
        <dbReference type="SAM" id="Coils"/>
    </source>
</evidence>
<dbReference type="Proteomes" id="UP001140453">
    <property type="component" value="Unassembled WGS sequence"/>
</dbReference>
<keyword evidence="1" id="KW-0175">Coiled coil</keyword>
<feature type="compositionally biased region" description="Low complexity" evidence="2">
    <location>
        <begin position="41"/>
        <end position="51"/>
    </location>
</feature>
<feature type="region of interest" description="Disordered" evidence="2">
    <location>
        <begin position="1"/>
        <end position="241"/>
    </location>
</feature>
<proteinExistence type="predicted"/>
<feature type="coiled-coil region" evidence="1">
    <location>
        <begin position="248"/>
        <end position="324"/>
    </location>
</feature>
<dbReference type="EMBL" id="JAPEVB010000001">
    <property type="protein sequence ID" value="KAJ4396855.1"/>
    <property type="molecule type" value="Genomic_DNA"/>
</dbReference>
<accession>A0A9W8Z320</accession>
<name>A0A9W8Z320_9PEZI</name>
<gene>
    <name evidence="3" type="primary">SHE3</name>
    <name evidence="3" type="ORF">N0V93_001077</name>
</gene>
<dbReference type="AlphaFoldDB" id="A0A9W8Z320"/>